<keyword evidence="3" id="KW-0050">Antiport</keyword>
<keyword evidence="6" id="KW-0333">Golgi apparatus</keyword>
<keyword evidence="10" id="KW-0739">Sodium transport</keyword>
<evidence type="ECO:0000256" key="7">
    <source>
        <dbReference type="ARBA" id="ARBA00023053"/>
    </source>
</evidence>
<feature type="transmembrane region" description="Helical" evidence="14">
    <location>
        <begin position="137"/>
        <end position="160"/>
    </location>
</feature>
<evidence type="ECO:0000256" key="8">
    <source>
        <dbReference type="ARBA" id="ARBA00023065"/>
    </source>
</evidence>
<dbReference type="EMBL" id="HBGN01003482">
    <property type="protein sequence ID" value="CAD9315887.1"/>
    <property type="molecule type" value="Transcribed_RNA"/>
</dbReference>
<evidence type="ECO:0000256" key="10">
    <source>
        <dbReference type="ARBA" id="ARBA00023201"/>
    </source>
</evidence>
<evidence type="ECO:0000256" key="2">
    <source>
        <dbReference type="ARBA" id="ARBA00022448"/>
    </source>
</evidence>
<keyword evidence="8" id="KW-0406">Ion transport</keyword>
<feature type="transmembrane region" description="Helical" evidence="14">
    <location>
        <begin position="108"/>
        <end position="125"/>
    </location>
</feature>
<evidence type="ECO:0000259" key="15">
    <source>
        <dbReference type="Pfam" id="PF00999"/>
    </source>
</evidence>
<keyword evidence="5 14" id="KW-1133">Transmembrane helix</keyword>
<feature type="transmembrane region" description="Helical" evidence="14">
    <location>
        <begin position="370"/>
        <end position="393"/>
    </location>
</feature>
<dbReference type="InterPro" id="IPR004709">
    <property type="entry name" value="NaH_exchanger"/>
</dbReference>
<evidence type="ECO:0000256" key="13">
    <source>
        <dbReference type="ARBA" id="ARBA00042692"/>
    </source>
</evidence>
<dbReference type="GO" id="GO:0051453">
    <property type="term" value="P:regulation of intracellular pH"/>
    <property type="evidence" value="ECO:0007669"/>
    <property type="project" value="TreeGrafter"/>
</dbReference>
<dbReference type="GO" id="GO:0015385">
    <property type="term" value="F:sodium:proton antiporter activity"/>
    <property type="evidence" value="ECO:0007669"/>
    <property type="project" value="InterPro"/>
</dbReference>
<dbReference type="GO" id="GO:0005886">
    <property type="term" value="C:plasma membrane"/>
    <property type="evidence" value="ECO:0007669"/>
    <property type="project" value="TreeGrafter"/>
</dbReference>
<dbReference type="AlphaFoldDB" id="A0A7S2E4W4"/>
<evidence type="ECO:0000256" key="12">
    <source>
        <dbReference type="ARBA" id="ARBA00042291"/>
    </source>
</evidence>
<evidence type="ECO:0000256" key="3">
    <source>
        <dbReference type="ARBA" id="ARBA00022449"/>
    </source>
</evidence>
<feature type="transmembrane region" description="Helical" evidence="14">
    <location>
        <begin position="203"/>
        <end position="229"/>
    </location>
</feature>
<feature type="transmembrane region" description="Helical" evidence="14">
    <location>
        <begin position="334"/>
        <end position="358"/>
    </location>
</feature>
<feature type="transmembrane region" description="Helical" evidence="14">
    <location>
        <begin position="466"/>
        <end position="486"/>
    </location>
</feature>
<reference evidence="16" key="1">
    <citation type="submission" date="2021-01" db="EMBL/GenBank/DDBJ databases">
        <authorList>
            <person name="Corre E."/>
            <person name="Pelletier E."/>
            <person name="Niang G."/>
            <person name="Scheremetjew M."/>
            <person name="Finn R."/>
            <person name="Kale V."/>
            <person name="Holt S."/>
            <person name="Cochrane G."/>
            <person name="Meng A."/>
            <person name="Brown T."/>
            <person name="Cohen L."/>
        </authorList>
    </citation>
    <scope>NUCLEOTIDE SEQUENCE</scope>
    <source>
        <strain evidence="16">Pop2</strain>
    </source>
</reference>
<evidence type="ECO:0000256" key="1">
    <source>
        <dbReference type="ARBA" id="ARBA00004653"/>
    </source>
</evidence>
<feature type="transmembrane region" description="Helical" evidence="14">
    <location>
        <begin position="172"/>
        <end position="194"/>
    </location>
</feature>
<evidence type="ECO:0000256" key="11">
    <source>
        <dbReference type="ARBA" id="ARBA00040570"/>
    </source>
</evidence>
<comment type="subcellular location">
    <subcellularLocation>
        <location evidence="1">Golgi apparatus membrane</location>
        <topology evidence="1">Multi-pass membrane protein</topology>
    </subcellularLocation>
</comment>
<keyword evidence="4 14" id="KW-0812">Transmembrane</keyword>
<dbReference type="GO" id="GO:0015386">
    <property type="term" value="F:potassium:proton antiporter activity"/>
    <property type="evidence" value="ECO:0007669"/>
    <property type="project" value="TreeGrafter"/>
</dbReference>
<evidence type="ECO:0000256" key="5">
    <source>
        <dbReference type="ARBA" id="ARBA00022989"/>
    </source>
</evidence>
<feature type="transmembrane region" description="Helical" evidence="14">
    <location>
        <begin position="25"/>
        <end position="45"/>
    </location>
</feature>
<dbReference type="GO" id="GO:0000139">
    <property type="term" value="C:Golgi membrane"/>
    <property type="evidence" value="ECO:0007669"/>
    <property type="project" value="UniProtKB-SubCell"/>
</dbReference>
<feature type="transmembrane region" description="Helical" evidence="14">
    <location>
        <begin position="57"/>
        <end position="79"/>
    </location>
</feature>
<evidence type="ECO:0000256" key="9">
    <source>
        <dbReference type="ARBA" id="ARBA00023136"/>
    </source>
</evidence>
<protein>
    <recommendedName>
        <fullName evidence="11">Sodium/hydrogen exchanger 8</fullName>
    </recommendedName>
    <alternativeName>
        <fullName evidence="12">Na(+)/H(+) exchanger 8</fullName>
    </alternativeName>
    <alternativeName>
        <fullName evidence="13">Solute carrier family 9 member 8</fullName>
    </alternativeName>
</protein>
<evidence type="ECO:0000256" key="14">
    <source>
        <dbReference type="SAM" id="Phobius"/>
    </source>
</evidence>
<organism evidence="16">
    <name type="scientific">Ditylum brightwellii</name>
    <dbReference type="NCBI Taxonomy" id="49249"/>
    <lineage>
        <taxon>Eukaryota</taxon>
        <taxon>Sar</taxon>
        <taxon>Stramenopiles</taxon>
        <taxon>Ochrophyta</taxon>
        <taxon>Bacillariophyta</taxon>
        <taxon>Mediophyceae</taxon>
        <taxon>Lithodesmiophycidae</taxon>
        <taxon>Lithodesmiales</taxon>
        <taxon>Lithodesmiaceae</taxon>
        <taxon>Ditylum</taxon>
    </lineage>
</organism>
<feature type="domain" description="Cation/H+ exchanger transmembrane" evidence="15">
    <location>
        <begin position="38"/>
        <end position="491"/>
    </location>
</feature>
<evidence type="ECO:0000256" key="4">
    <source>
        <dbReference type="ARBA" id="ARBA00022692"/>
    </source>
</evidence>
<gene>
    <name evidence="16" type="ORF">DBRI1063_LOCUS2294</name>
</gene>
<name>A0A7S2E4W4_9STRA</name>
<proteinExistence type="predicted"/>
<evidence type="ECO:0000256" key="6">
    <source>
        <dbReference type="ARBA" id="ARBA00023034"/>
    </source>
</evidence>
<dbReference type="InterPro" id="IPR018422">
    <property type="entry name" value="Cation/H_exchanger_CPA1"/>
</dbReference>
<keyword evidence="2" id="KW-0813">Transport</keyword>
<dbReference type="GO" id="GO:0098719">
    <property type="term" value="P:sodium ion import across plasma membrane"/>
    <property type="evidence" value="ECO:0007669"/>
    <property type="project" value="TreeGrafter"/>
</dbReference>
<sequence length="598" mass="67019">MKMRHRNLDEEEEDGSDWNEREFNGFFLIFTSLLAVVFVLGKFLHDRPRLQSALPEAGLTVIVGVAASAIIWLVAPHLYDADLVVNDPKYGSDIRDIANGLLSFSPTFFFGILIPPIIFNSGYHINKRLFFRHIKPILLYSTAGAFINIIVMAVLLNALVKADLTGEFKPHFSELLVFGSLIASTDPVAILAVFQKKRVDPQLFYLVFGESVLNDGVCLVLFDAFSMIVGGEGNFNGPVDAAWSLLTDFLISFTGSMCLGVASGLGVALLLKFVDMRQCRLLETSFYVLVMYLPFFAAETIKLSGIVTILFTGISAQHYAARNLSMGAQDDTDVFFRIISHIAEVAIFLELGLTVFGLGLTSFEDFCIEFFLWSLLVCLVGRACSIYPMTFLFNLSCNHTKGNQNMMDELDAEGSLAYTTLNDQTAESSDMSISYNKAHMLWFSGLRGAVSYACAKNFPDDYGNHFYFVNITMLIVLVTVFVMGGLNEPFLNFLRIETGVDEKEYMGKYKEPDNLFRILDRGYIRPRVIRDYKKHKSTYNTEQIKRRLSESISGLMKSDSVEVTLDEHRQLLNILAANSLGYRQASIYDYGAEDSIDI</sequence>
<feature type="transmembrane region" description="Helical" evidence="14">
    <location>
        <begin position="286"/>
        <end position="314"/>
    </location>
</feature>
<keyword evidence="7" id="KW-0915">Sodium</keyword>
<dbReference type="PANTHER" id="PTHR10110:SF191">
    <property type="entry name" value="SODIUM_HYDROGEN EXCHANGER 8"/>
    <property type="match status" value="1"/>
</dbReference>
<dbReference type="Pfam" id="PF00999">
    <property type="entry name" value="Na_H_Exchanger"/>
    <property type="match status" value="1"/>
</dbReference>
<dbReference type="PRINTS" id="PR01084">
    <property type="entry name" value="NAHEXCHNGR"/>
</dbReference>
<dbReference type="PANTHER" id="PTHR10110">
    <property type="entry name" value="SODIUM/HYDROGEN EXCHANGER"/>
    <property type="match status" value="1"/>
</dbReference>
<dbReference type="InterPro" id="IPR006153">
    <property type="entry name" value="Cation/H_exchanger_TM"/>
</dbReference>
<accession>A0A7S2E4W4</accession>
<feature type="transmembrane region" description="Helical" evidence="14">
    <location>
        <begin position="249"/>
        <end position="274"/>
    </location>
</feature>
<dbReference type="Gene3D" id="6.10.140.1330">
    <property type="match status" value="1"/>
</dbReference>
<evidence type="ECO:0000313" key="16">
    <source>
        <dbReference type="EMBL" id="CAD9315887.1"/>
    </source>
</evidence>
<keyword evidence="9 14" id="KW-0472">Membrane</keyword>